<dbReference type="PANTHER" id="PTHR12616">
    <property type="entry name" value="VACUOLAR PROTEIN SORTING VPS41"/>
    <property type="match status" value="1"/>
</dbReference>
<accession>A0A8H4PQF1</accession>
<dbReference type="Pfam" id="PF23411">
    <property type="entry name" value="Beta-prop_Vps41"/>
    <property type="match status" value="2"/>
</dbReference>
<dbReference type="GO" id="GO:0016236">
    <property type="term" value="P:macroautophagy"/>
    <property type="evidence" value="ECO:0007669"/>
    <property type="project" value="TreeGrafter"/>
</dbReference>
<feature type="compositionally biased region" description="Polar residues" evidence="4">
    <location>
        <begin position="1206"/>
        <end position="1221"/>
    </location>
</feature>
<organism evidence="6 7">
    <name type="scientific">Ophiocordyceps sinensis</name>
    <dbReference type="NCBI Taxonomy" id="72228"/>
    <lineage>
        <taxon>Eukaryota</taxon>
        <taxon>Fungi</taxon>
        <taxon>Dikarya</taxon>
        <taxon>Ascomycota</taxon>
        <taxon>Pezizomycotina</taxon>
        <taxon>Sordariomycetes</taxon>
        <taxon>Hypocreomycetidae</taxon>
        <taxon>Hypocreales</taxon>
        <taxon>Ophiocordycipitaceae</taxon>
        <taxon>Ophiocordyceps</taxon>
    </lineage>
</organism>
<dbReference type="CDD" id="cd16448">
    <property type="entry name" value="RING-H2"/>
    <property type="match status" value="1"/>
</dbReference>
<feature type="compositionally biased region" description="Low complexity" evidence="4">
    <location>
        <begin position="195"/>
        <end position="207"/>
    </location>
</feature>
<dbReference type="GO" id="GO:0005770">
    <property type="term" value="C:late endosome"/>
    <property type="evidence" value="ECO:0007669"/>
    <property type="project" value="TreeGrafter"/>
</dbReference>
<feature type="compositionally biased region" description="Basic and acidic residues" evidence="4">
    <location>
        <begin position="511"/>
        <end position="520"/>
    </location>
</feature>
<evidence type="ECO:0000256" key="4">
    <source>
        <dbReference type="SAM" id="MobiDB-lite"/>
    </source>
</evidence>
<name>A0A8H4PQF1_9HYPO</name>
<feature type="domain" description="Vps41 beta-propeller" evidence="5">
    <location>
        <begin position="433"/>
        <end position="584"/>
    </location>
</feature>
<dbReference type="Gene3D" id="2.130.10.10">
    <property type="entry name" value="YVTN repeat-like/Quinoprotein amine dehydrogenase"/>
    <property type="match status" value="1"/>
</dbReference>
<dbReference type="InterPro" id="IPR000547">
    <property type="entry name" value="Clathrin_H-chain/VPS_repeat"/>
</dbReference>
<feature type="repeat" description="CHCR" evidence="3">
    <location>
        <begin position="964"/>
        <end position="1124"/>
    </location>
</feature>
<feature type="domain" description="Vps41 beta-propeller" evidence="5">
    <location>
        <begin position="224"/>
        <end position="354"/>
    </location>
</feature>
<feature type="region of interest" description="Disordered" evidence="4">
    <location>
        <begin position="621"/>
        <end position="643"/>
    </location>
</feature>
<dbReference type="GO" id="GO:0006623">
    <property type="term" value="P:protein targeting to vacuole"/>
    <property type="evidence" value="ECO:0007669"/>
    <property type="project" value="InterPro"/>
</dbReference>
<dbReference type="PANTHER" id="PTHR12616:SF1">
    <property type="entry name" value="VACUOLAR PROTEIN SORTING-ASSOCIATED PROTEIN 41 HOMOLOG"/>
    <property type="match status" value="1"/>
</dbReference>
<dbReference type="GO" id="GO:0009267">
    <property type="term" value="P:cellular response to starvation"/>
    <property type="evidence" value="ECO:0007669"/>
    <property type="project" value="TreeGrafter"/>
</dbReference>
<dbReference type="InterPro" id="IPR011990">
    <property type="entry name" value="TPR-like_helical_dom_sf"/>
</dbReference>
<dbReference type="Gene3D" id="1.25.40.10">
    <property type="entry name" value="Tetratricopeptide repeat domain"/>
    <property type="match status" value="1"/>
</dbReference>
<feature type="region of interest" description="Disordered" evidence="4">
    <location>
        <begin position="1206"/>
        <end position="1235"/>
    </location>
</feature>
<keyword evidence="7" id="KW-1185">Reference proteome</keyword>
<evidence type="ECO:0000256" key="2">
    <source>
        <dbReference type="ARBA" id="ARBA00022927"/>
    </source>
</evidence>
<evidence type="ECO:0000259" key="5">
    <source>
        <dbReference type="Pfam" id="PF23411"/>
    </source>
</evidence>
<dbReference type="GO" id="GO:0034058">
    <property type="term" value="P:endosomal vesicle fusion"/>
    <property type="evidence" value="ECO:0007669"/>
    <property type="project" value="TreeGrafter"/>
</dbReference>
<evidence type="ECO:0000313" key="6">
    <source>
        <dbReference type="EMBL" id="KAF4508512.1"/>
    </source>
</evidence>
<dbReference type="PROSITE" id="PS50236">
    <property type="entry name" value="CHCR"/>
    <property type="match status" value="1"/>
</dbReference>
<feature type="region of interest" description="Disordered" evidence="4">
    <location>
        <begin position="1"/>
        <end position="107"/>
    </location>
</feature>
<dbReference type="GO" id="GO:0030897">
    <property type="term" value="C:HOPS complex"/>
    <property type="evidence" value="ECO:0007669"/>
    <property type="project" value="TreeGrafter"/>
</dbReference>
<evidence type="ECO:0000256" key="1">
    <source>
        <dbReference type="ARBA" id="ARBA00022448"/>
    </source>
</evidence>
<dbReference type="OrthoDB" id="244107at2759"/>
<feature type="region of interest" description="Disordered" evidence="4">
    <location>
        <begin position="165"/>
        <end position="212"/>
    </location>
</feature>
<sequence>MTPQPPQPRRNPDGNSAPPRSSPDPQPKGTKPVYPLQYSPAGRSPARHKRPDAGRHERERGADDDDQEEEAGEHDDEVSGDDEDDDDDDEEDEEEEEEEEEPQLKYARLTQHLSPVYRNGDATSAFIVAGDKMIVGTHNGNIHVVQLPTFQSLRVYHAHSASVTSISISPFPPPLPNDKGDASLRPGTTQARPPSRQSDTASSAAASRRIKESAPLPKLASNEIYISTSSMDGNVCIQSLVDVKDVQLRNFARPVQAVCLSPEYKLDRTYLSGGLAGQLILTVGGGAGRSTSTTTGTAAAAASGWLGSMGLSHNTGKDTILHSGEGTISCIKWSLSGKYVAWLNEYGIKVMRSKLHLESADSDHAWQRIAHIDRPQTDEWETMAGVWKGRAEWIDEKAIESGDMGREVHADPSSAAATSMRLRDHNLMSKRAVERLLVGWGGTIWIIHVHEGGPGSHKDAGEKTIIGRAEIAKILRMDCIISGISLYTQNLLLVLAFCSPQEEDEDEDEEAAKAARDGKRGLSKGSEESEPSGGLRCRPSHQPPELRLIDLNSQAEVDKDGLSVSRFERLSSADYHLGVLPAHTAASAVASKGTLEALAGFGTDMWNAAINPKSLFSSGASIRSRDSDDVGNGSRAASTTGTVRSIKGVKPTVHPGLVKPGAKIFIHSPYDCILGTKRDLADHLSWLLEHQQYQRAWELLDENPDIVSAVPERLVDIVSAPSKHQPGTDDFYDDESVSDPTQRGIYSSAEKEKRRIGELWIQELVEEGNWETAGRVCGKVLTAPDRWEKWVWTFAGAEKFDEITDHIPSTPMHPPLPSTIYEVVLGHYLQTNKPRFKELLELWSTDLFNISIVSTALENQLKFRDVREDSVDDGEKGRNWRIVMESLARLYEAGGRTREALKFCIKLHDADSAFRLIRDGHLAEAVADDIPSFIGLRVDPERQDKMSEAELVGATREAITLLVDEAQHGLVRPAVVVDQLQGQELYRYLYFYLRGLWRGEGIKEHMGENMDRLVMDSQSLVDDFADLAVHLFSTYDRSLLMEFLKSSTSYTFEKAVQACESFEYHDELVYLYSKTGQTKRALYLIIDGLKNVEKAIEFAKEQDDPDLWEDLLNYSMDKPGFIRALLEQVGTAINPITLVRRIPERLEIQGLREGLAHMMKEHELQHSISSGAVRVLRSELVTAQNELRAGQRRGIKFEVVVSSTGQTRVKPSRATNGAETASTRDDGVDDKTEHDGLAPLPGRCASCAEPFTEFEMETLVGFACGHVFHLGHLLEMLRQGKKSEVDLGGENGEGGRYSVGMKVMRARLLRDRVRDGCPICDAICDVKAT</sequence>
<feature type="compositionally biased region" description="Basic and acidic residues" evidence="4">
    <location>
        <begin position="1222"/>
        <end position="1235"/>
    </location>
</feature>
<dbReference type="SMART" id="SM00299">
    <property type="entry name" value="CLH"/>
    <property type="match status" value="1"/>
</dbReference>
<evidence type="ECO:0000313" key="7">
    <source>
        <dbReference type="Proteomes" id="UP000557566"/>
    </source>
</evidence>
<protein>
    <recommendedName>
        <fullName evidence="5">Vps41 beta-propeller domain-containing protein</fullName>
    </recommendedName>
</protein>
<proteinExistence type="predicted"/>
<feature type="compositionally biased region" description="Acidic residues" evidence="4">
    <location>
        <begin position="62"/>
        <end position="101"/>
    </location>
</feature>
<feature type="compositionally biased region" description="Basic and acidic residues" evidence="4">
    <location>
        <begin position="51"/>
        <end position="61"/>
    </location>
</feature>
<feature type="region of interest" description="Disordered" evidence="4">
    <location>
        <begin position="503"/>
        <end position="543"/>
    </location>
</feature>
<dbReference type="EMBL" id="JAAVMX010000005">
    <property type="protein sequence ID" value="KAF4508512.1"/>
    <property type="molecule type" value="Genomic_DNA"/>
</dbReference>
<evidence type="ECO:0000256" key="3">
    <source>
        <dbReference type="PROSITE-ProRule" id="PRU01006"/>
    </source>
</evidence>
<gene>
    <name evidence="6" type="ORF">G6O67_004878</name>
</gene>
<reference evidence="6 7" key="1">
    <citation type="journal article" date="2020" name="Genome Biol. Evol.">
        <title>A new high-quality draft genome assembly of the Chinese cordyceps Ophiocordyceps sinensis.</title>
        <authorList>
            <person name="Shu R."/>
            <person name="Zhang J."/>
            <person name="Meng Q."/>
            <person name="Zhang H."/>
            <person name="Zhou G."/>
            <person name="Li M."/>
            <person name="Wu P."/>
            <person name="Zhao Y."/>
            <person name="Chen C."/>
            <person name="Qin Q."/>
        </authorList>
    </citation>
    <scope>NUCLEOTIDE SEQUENCE [LARGE SCALE GENOMIC DNA]</scope>
    <source>
        <strain evidence="6 7">IOZ07</strain>
    </source>
</reference>
<comment type="caution">
    <text evidence="6">The sequence shown here is derived from an EMBL/GenBank/DDBJ whole genome shotgun (WGS) entry which is preliminary data.</text>
</comment>
<dbReference type="SUPFAM" id="SSF50978">
    <property type="entry name" value="WD40 repeat-like"/>
    <property type="match status" value="1"/>
</dbReference>
<dbReference type="Proteomes" id="UP000557566">
    <property type="component" value="Unassembled WGS sequence"/>
</dbReference>
<keyword evidence="2" id="KW-0653">Protein transport</keyword>
<dbReference type="InterPro" id="IPR015943">
    <property type="entry name" value="WD40/YVTN_repeat-like_dom_sf"/>
</dbReference>
<dbReference type="Pfam" id="PF23556">
    <property type="entry name" value="TPR_Vps41"/>
    <property type="match status" value="1"/>
</dbReference>
<dbReference type="InterPro" id="IPR045111">
    <property type="entry name" value="Vps41/Vps8"/>
</dbReference>
<dbReference type="InterPro" id="IPR057780">
    <property type="entry name" value="Beta-prop_Vps41"/>
</dbReference>
<keyword evidence="1" id="KW-0813">Transport</keyword>
<dbReference type="InterPro" id="IPR036322">
    <property type="entry name" value="WD40_repeat_dom_sf"/>
</dbReference>